<dbReference type="PRINTS" id="PR00039">
    <property type="entry name" value="HTHLYSR"/>
</dbReference>
<keyword evidence="4" id="KW-0804">Transcription</keyword>
<name>A0ABS2JVQ6_9GAMM</name>
<dbReference type="InterPro" id="IPR000847">
    <property type="entry name" value="LysR_HTH_N"/>
</dbReference>
<keyword evidence="2" id="KW-0805">Transcription regulation</keyword>
<dbReference type="PANTHER" id="PTHR30346:SF28">
    <property type="entry name" value="HTH-TYPE TRANSCRIPTIONAL REGULATOR CYNR"/>
    <property type="match status" value="1"/>
</dbReference>
<keyword evidence="3" id="KW-0238">DNA-binding</keyword>
<evidence type="ECO:0000256" key="2">
    <source>
        <dbReference type="ARBA" id="ARBA00023015"/>
    </source>
</evidence>
<dbReference type="InterPro" id="IPR036388">
    <property type="entry name" value="WH-like_DNA-bd_sf"/>
</dbReference>
<comment type="similarity">
    <text evidence="1">Belongs to the LysR transcriptional regulatory family.</text>
</comment>
<feature type="domain" description="HTH lysR-type" evidence="5">
    <location>
        <begin position="4"/>
        <end position="61"/>
    </location>
</feature>
<gene>
    <name evidence="6" type="ORF">ISP20_18125</name>
</gene>
<dbReference type="PROSITE" id="PS50931">
    <property type="entry name" value="HTH_LYSR"/>
    <property type="match status" value="1"/>
</dbReference>
<evidence type="ECO:0000313" key="6">
    <source>
        <dbReference type="EMBL" id="MBM7123090.1"/>
    </source>
</evidence>
<comment type="caution">
    <text evidence="6">The sequence shown here is derived from an EMBL/GenBank/DDBJ whole genome shotgun (WGS) entry which is preliminary data.</text>
</comment>
<dbReference type="RefSeq" id="WP_204637542.1">
    <property type="nucleotide sequence ID" value="NZ_JADIKC010000009.1"/>
</dbReference>
<evidence type="ECO:0000256" key="1">
    <source>
        <dbReference type="ARBA" id="ARBA00009437"/>
    </source>
</evidence>
<dbReference type="Gene3D" id="3.40.190.10">
    <property type="entry name" value="Periplasmic binding protein-like II"/>
    <property type="match status" value="2"/>
</dbReference>
<dbReference type="Proteomes" id="UP001430065">
    <property type="component" value="Unassembled WGS sequence"/>
</dbReference>
<evidence type="ECO:0000259" key="5">
    <source>
        <dbReference type="PROSITE" id="PS50931"/>
    </source>
</evidence>
<dbReference type="InterPro" id="IPR005119">
    <property type="entry name" value="LysR_subst-bd"/>
</dbReference>
<dbReference type="SUPFAM" id="SSF53850">
    <property type="entry name" value="Periplasmic binding protein-like II"/>
    <property type="match status" value="1"/>
</dbReference>
<proteinExistence type="inferred from homology"/>
<evidence type="ECO:0000313" key="7">
    <source>
        <dbReference type="Proteomes" id="UP001430065"/>
    </source>
</evidence>
<reference evidence="6 7" key="1">
    <citation type="submission" date="2020-10" db="EMBL/GenBank/DDBJ databases">
        <title>Phylogeny of dyella-like bacteria.</title>
        <authorList>
            <person name="Fu J."/>
        </authorList>
    </citation>
    <scope>NUCLEOTIDE SEQUENCE [LARGE SCALE GENOMIC DNA]</scope>
    <source>
        <strain evidence="6 7">THG-B117</strain>
    </source>
</reference>
<accession>A0ABS2JVQ6</accession>
<dbReference type="Pfam" id="PF00126">
    <property type="entry name" value="HTH_1"/>
    <property type="match status" value="1"/>
</dbReference>
<dbReference type="SUPFAM" id="SSF46785">
    <property type="entry name" value="Winged helix' DNA-binding domain"/>
    <property type="match status" value="1"/>
</dbReference>
<dbReference type="Gene3D" id="1.10.10.10">
    <property type="entry name" value="Winged helix-like DNA-binding domain superfamily/Winged helix DNA-binding domain"/>
    <property type="match status" value="1"/>
</dbReference>
<dbReference type="InterPro" id="IPR036390">
    <property type="entry name" value="WH_DNA-bd_sf"/>
</dbReference>
<protein>
    <submittedName>
        <fullName evidence="6">LysR family transcriptional regulator</fullName>
    </submittedName>
</protein>
<evidence type="ECO:0000256" key="4">
    <source>
        <dbReference type="ARBA" id="ARBA00023163"/>
    </source>
</evidence>
<dbReference type="EMBL" id="JADIKC010000009">
    <property type="protein sequence ID" value="MBM7123090.1"/>
    <property type="molecule type" value="Genomic_DNA"/>
</dbReference>
<evidence type="ECO:0000256" key="3">
    <source>
        <dbReference type="ARBA" id="ARBA00023125"/>
    </source>
</evidence>
<sequence>MIPMQLRYLRTFVAVASTLNFTRAAEQVHLAQSSVTEQIQSLEADLGAILFDRSGRKLRLTEAGHRLLQYAERLLALGREARVAVADAATAGSPLALGALETLSARWLSGPLERLMKERPGLPLRVEVGGTGDLLARVRRGELDACLVWDAEPEVALSSAIADTADLVVIAPAQHRWKQQKVVAPNDLAGEPFFVTPKGCVYRRIFDQAMADLGEAPNIIGEFESVATLGAMVARGGGCALMPRLAAPLRNRHIVMRPWHGKKRSAAIHLVWRQQAVQPPALRILLAVLTDSQLSHEPVAAVDV</sequence>
<dbReference type="Pfam" id="PF03466">
    <property type="entry name" value="LysR_substrate"/>
    <property type="match status" value="1"/>
</dbReference>
<organism evidence="6 7">
    <name type="scientific">Dyella kyungheensis</name>
    <dbReference type="NCBI Taxonomy" id="1242174"/>
    <lineage>
        <taxon>Bacteria</taxon>
        <taxon>Pseudomonadati</taxon>
        <taxon>Pseudomonadota</taxon>
        <taxon>Gammaproteobacteria</taxon>
        <taxon>Lysobacterales</taxon>
        <taxon>Rhodanobacteraceae</taxon>
        <taxon>Dyella</taxon>
    </lineage>
</organism>
<dbReference type="CDD" id="cd05466">
    <property type="entry name" value="PBP2_LTTR_substrate"/>
    <property type="match status" value="1"/>
</dbReference>
<dbReference type="PANTHER" id="PTHR30346">
    <property type="entry name" value="TRANSCRIPTIONAL DUAL REGULATOR HCAR-RELATED"/>
    <property type="match status" value="1"/>
</dbReference>
<keyword evidence="7" id="KW-1185">Reference proteome</keyword>